<dbReference type="Proteomes" id="UP000694920">
    <property type="component" value="Unplaced"/>
</dbReference>
<dbReference type="InterPro" id="IPR005178">
    <property type="entry name" value="Ostalpha/TMEM184C"/>
</dbReference>
<feature type="transmembrane region" description="Helical" evidence="5">
    <location>
        <begin position="203"/>
        <end position="223"/>
    </location>
</feature>
<evidence type="ECO:0000313" key="7">
    <source>
        <dbReference type="RefSeq" id="XP_015605633.1"/>
    </source>
</evidence>
<organism evidence="6 7">
    <name type="scientific">Cephus cinctus</name>
    <name type="common">Wheat stem sawfly</name>
    <dbReference type="NCBI Taxonomy" id="211228"/>
    <lineage>
        <taxon>Eukaryota</taxon>
        <taxon>Metazoa</taxon>
        <taxon>Ecdysozoa</taxon>
        <taxon>Arthropoda</taxon>
        <taxon>Hexapoda</taxon>
        <taxon>Insecta</taxon>
        <taxon>Pterygota</taxon>
        <taxon>Neoptera</taxon>
        <taxon>Endopterygota</taxon>
        <taxon>Hymenoptera</taxon>
        <taxon>Cephoidea</taxon>
        <taxon>Cephidae</taxon>
        <taxon>Cephus</taxon>
    </lineage>
</organism>
<dbReference type="SMART" id="SM01417">
    <property type="entry name" value="Solute_trans_a"/>
    <property type="match status" value="1"/>
</dbReference>
<feature type="transmembrane region" description="Helical" evidence="5">
    <location>
        <begin position="109"/>
        <end position="127"/>
    </location>
</feature>
<dbReference type="AlphaFoldDB" id="A0AAJ7C9Z6"/>
<feature type="transmembrane region" description="Helical" evidence="5">
    <location>
        <begin position="43"/>
        <end position="69"/>
    </location>
</feature>
<protein>
    <submittedName>
        <fullName evidence="7">Organic solute transporter alpha-like protein</fullName>
    </submittedName>
</protein>
<evidence type="ECO:0000256" key="1">
    <source>
        <dbReference type="ARBA" id="ARBA00004141"/>
    </source>
</evidence>
<feature type="transmembrane region" description="Helical" evidence="5">
    <location>
        <begin position="235"/>
        <end position="255"/>
    </location>
</feature>
<proteinExistence type="predicted"/>
<keyword evidence="4 5" id="KW-0472">Membrane</keyword>
<evidence type="ECO:0000256" key="4">
    <source>
        <dbReference type="ARBA" id="ARBA00023136"/>
    </source>
</evidence>
<keyword evidence="3 5" id="KW-1133">Transmembrane helix</keyword>
<dbReference type="RefSeq" id="XP_015605633.1">
    <property type="nucleotide sequence ID" value="XM_015750147.2"/>
</dbReference>
<keyword evidence="2 5" id="KW-0812">Transmembrane</keyword>
<dbReference type="GeneID" id="107272716"/>
<reference evidence="7" key="1">
    <citation type="submission" date="2025-08" db="UniProtKB">
        <authorList>
            <consortium name="RefSeq"/>
        </authorList>
    </citation>
    <scope>IDENTIFICATION</scope>
</reference>
<name>A0AAJ7C9Z6_CEPCN</name>
<gene>
    <name evidence="7" type="primary">LOC107272716</name>
</gene>
<evidence type="ECO:0000313" key="6">
    <source>
        <dbReference type="Proteomes" id="UP000694920"/>
    </source>
</evidence>
<accession>A0AAJ7C9Z6</accession>
<evidence type="ECO:0000256" key="2">
    <source>
        <dbReference type="ARBA" id="ARBA00022692"/>
    </source>
</evidence>
<comment type="subcellular location">
    <subcellularLocation>
        <location evidence="1">Membrane</location>
        <topology evidence="1">Multi-pass membrane protein</topology>
    </subcellularLocation>
</comment>
<feature type="transmembrane region" description="Helical" evidence="5">
    <location>
        <begin position="81"/>
        <end position="103"/>
    </location>
</feature>
<feature type="transmembrane region" description="Helical" evidence="5">
    <location>
        <begin position="275"/>
        <end position="300"/>
    </location>
</feature>
<sequence>MGDEDINNFYLKREMDNYRYNTCDYAAIPSAAKYMESLGVSGVGMLSIGSLFSAITLYIAIDACYNVLFQKETTSYKTNSYFILFVYPVASLSSLLAIAIPRAQLLSEAVTQIFLTISLYRLFLLLIDVGRRNVTKPPPLMLKVGPCCCWPCLPFPTLELSTSNLSWLRALVLQLPFVQGIAYCVLLFLAAEQPTLAERYVIYLQPFCVVSILLGIYGLTVTTKSLQEIAPESNLHYRTMVSQIVLLFTKLQAALIKNLPSFGVFPCKPPLTPPIYAGVTYNALMLIEMLLLCYAASLIYKDSEKQEDCQESADKPKVKTTPADVTNNNETVNVQLSVQVPVTTS</sequence>
<keyword evidence="6" id="KW-1185">Reference proteome</keyword>
<dbReference type="KEGG" id="ccin:107272716"/>
<dbReference type="PANTHER" id="PTHR23423">
    <property type="entry name" value="ORGANIC SOLUTE TRANSPORTER-RELATED"/>
    <property type="match status" value="1"/>
</dbReference>
<evidence type="ECO:0000256" key="3">
    <source>
        <dbReference type="ARBA" id="ARBA00022989"/>
    </source>
</evidence>
<evidence type="ECO:0000256" key="5">
    <source>
        <dbReference type="SAM" id="Phobius"/>
    </source>
</evidence>
<feature type="transmembrane region" description="Helical" evidence="5">
    <location>
        <begin position="170"/>
        <end position="191"/>
    </location>
</feature>
<dbReference type="Pfam" id="PF03619">
    <property type="entry name" value="Solute_trans_a"/>
    <property type="match status" value="1"/>
</dbReference>
<dbReference type="GO" id="GO:0016020">
    <property type="term" value="C:membrane"/>
    <property type="evidence" value="ECO:0007669"/>
    <property type="project" value="UniProtKB-SubCell"/>
</dbReference>